<comment type="function">
    <text evidence="2">Antitoxin component of a type II toxin-antitoxin (TA) system.</text>
</comment>
<protein>
    <recommendedName>
        <fullName evidence="2">Antitoxin</fullName>
    </recommendedName>
</protein>
<evidence type="ECO:0000313" key="6">
    <source>
        <dbReference type="Proteomes" id="UP000229055"/>
    </source>
</evidence>
<dbReference type="InterPro" id="IPR036165">
    <property type="entry name" value="YefM-like_sf"/>
</dbReference>
<evidence type="ECO:0000313" key="7">
    <source>
        <dbReference type="Proteomes" id="UP000230008"/>
    </source>
</evidence>
<comment type="similarity">
    <text evidence="1 2">Belongs to the phD/YefM antitoxin family.</text>
</comment>
<dbReference type="EMBL" id="CP017613">
    <property type="protein sequence ID" value="ATW34182.1"/>
    <property type="molecule type" value="Genomic_DNA"/>
</dbReference>
<dbReference type="Proteomes" id="UP000792865">
    <property type="component" value="Chromosome"/>
</dbReference>
<accession>A0A2D3SWP1</accession>
<proteinExistence type="inferred from homology"/>
<reference evidence="3" key="2">
    <citation type="submission" date="2017-08" db="EMBL/GenBank/DDBJ databases">
        <title>Genome sequence of Candidatus Hamiltonella defensa from Acyrthosiphon pisum strain MI47.</title>
        <authorList>
            <person name="Patel V.A."/>
            <person name="Chevignon G."/>
            <person name="Russell J.A."/>
            <person name="Oliver K.M."/>
        </authorList>
    </citation>
    <scope>NUCLEOTIDE SEQUENCE</scope>
    <source>
        <strain evidence="3">MI47</strain>
    </source>
</reference>
<reference evidence="6 7" key="3">
    <citation type="submission" date="2017-11" db="EMBL/GenBank/DDBJ databases">
        <title>PacBio sequencing of new strain of the secondary endosymbiont Candidatus Hamiltonella defensa.</title>
        <authorList>
            <person name="Strand M.R."/>
            <person name="Oliver K."/>
        </authorList>
    </citation>
    <scope>NUCLEOTIDE SEQUENCE [LARGE SCALE GENOMIC DNA]</scope>
    <source>
        <strain evidence="7">A2C</strain>
        <strain evidence="6">ZA17</strain>
    </source>
</reference>
<organism evidence="4 7">
    <name type="scientific">Candidatus Williamhamiltonella defendens</name>
    <dbReference type="NCBI Taxonomy" id="138072"/>
    <lineage>
        <taxon>Bacteria</taxon>
        <taxon>Pseudomonadati</taxon>
        <taxon>Pseudomonadota</taxon>
        <taxon>Gammaproteobacteria</taxon>
        <taxon>Enterobacterales</taxon>
        <taxon>Enterobacteriaceae</taxon>
        <taxon>aphid secondary symbionts</taxon>
        <taxon>Candidatus Williamhamiltonella</taxon>
    </lineage>
</organism>
<dbReference type="RefSeq" id="WP_015873483.1">
    <property type="nucleotide sequence ID" value="NZ_CADIJI010000082.1"/>
</dbReference>
<sequence>MNIWTVQDAKARFSEFLNSCIQKGSQLVTRRGEKIAVLIPFTEWNHWDKESRKSFKDLLLSEENRFNIDLPQRGAAKRRSVLKL</sequence>
<gene>
    <name evidence="4" type="ORF">BJP41_07835</name>
    <name evidence="5" type="ORF">BJP43_07860</name>
    <name evidence="3" type="ORF">CJJ18_01040</name>
</gene>
<reference evidence="4" key="4">
    <citation type="journal article" date="2018" name="Genome Biol. Evol.">
        <title>Culture-Facilitated Comparative Genomics of the Facultative Symbiont Hamiltonella defensa.</title>
        <authorList>
            <person name="Chevignon G."/>
            <person name="Boyd B.M."/>
            <person name="Brandt J.W."/>
            <person name="Oliver K.M."/>
            <person name="Strand M.R."/>
        </authorList>
    </citation>
    <scope>NUCLEOTIDE SEQUENCE</scope>
    <source>
        <strain evidence="4">A2C</strain>
        <strain evidence="5">ZA17</strain>
    </source>
</reference>
<dbReference type="Pfam" id="PF02604">
    <property type="entry name" value="PhdYeFM_antitox"/>
    <property type="match status" value="1"/>
</dbReference>
<evidence type="ECO:0000256" key="2">
    <source>
        <dbReference type="RuleBase" id="RU362080"/>
    </source>
</evidence>
<evidence type="ECO:0000313" key="3">
    <source>
        <dbReference type="EMBL" id="ASV32947.1"/>
    </source>
</evidence>
<dbReference type="Proteomes" id="UP000230008">
    <property type="component" value="Chromosome"/>
</dbReference>
<evidence type="ECO:0000313" key="4">
    <source>
        <dbReference type="EMBL" id="ATW30241.1"/>
    </source>
</evidence>
<dbReference type="EMBL" id="CP017606">
    <property type="protein sequence ID" value="ATW30241.1"/>
    <property type="molecule type" value="Genomic_DNA"/>
</dbReference>
<evidence type="ECO:0000256" key="1">
    <source>
        <dbReference type="ARBA" id="ARBA00009981"/>
    </source>
</evidence>
<name>A0A2D3SWP1_9ENTR</name>
<dbReference type="Proteomes" id="UP000229055">
    <property type="component" value="Chromosome"/>
</dbReference>
<reference evidence="6 7" key="1">
    <citation type="submission" date="2016-10" db="EMBL/GenBank/DDBJ databases">
        <authorList>
            <person name="Chevignon G."/>
        </authorList>
    </citation>
    <scope>NUCLEOTIDE SEQUENCE [LARGE SCALE GENOMIC DNA]</scope>
    <source>
        <strain evidence="7">A2C</strain>
        <strain evidence="6">ZA17</strain>
    </source>
</reference>
<dbReference type="AlphaFoldDB" id="A0A2D3SWP1"/>
<dbReference type="Gene3D" id="3.40.1620.10">
    <property type="entry name" value="YefM-like domain"/>
    <property type="match status" value="1"/>
</dbReference>
<dbReference type="EMBL" id="CP022932">
    <property type="protein sequence ID" value="ASV32947.1"/>
    <property type="molecule type" value="Genomic_DNA"/>
</dbReference>
<dbReference type="OMA" id="PMQEWRR"/>
<dbReference type="InterPro" id="IPR006442">
    <property type="entry name" value="Antitoxin_Phd/YefM"/>
</dbReference>
<dbReference type="NCBIfam" id="TIGR01552">
    <property type="entry name" value="phd_fam"/>
    <property type="match status" value="1"/>
</dbReference>
<dbReference type="SUPFAM" id="SSF143120">
    <property type="entry name" value="YefM-like"/>
    <property type="match status" value="1"/>
</dbReference>
<evidence type="ECO:0000313" key="5">
    <source>
        <dbReference type="EMBL" id="ATW34182.1"/>
    </source>
</evidence>